<evidence type="ECO:0000313" key="2">
    <source>
        <dbReference type="Proteomes" id="UP000036947"/>
    </source>
</evidence>
<gene>
    <name evidence="1" type="ORF">TOPH_09164</name>
</gene>
<proteinExistence type="predicted"/>
<dbReference type="AlphaFoldDB" id="A0A0L0MWQ8"/>
<protein>
    <submittedName>
        <fullName evidence="1">Uncharacterized protein</fullName>
    </submittedName>
</protein>
<accession>A0A0L0MWQ8</accession>
<evidence type="ECO:0000313" key="1">
    <source>
        <dbReference type="EMBL" id="KND86216.1"/>
    </source>
</evidence>
<dbReference type="Proteomes" id="UP000036947">
    <property type="component" value="Unassembled WGS sequence"/>
</dbReference>
<comment type="caution">
    <text evidence="1">The sequence shown here is derived from an EMBL/GenBank/DDBJ whole genome shotgun (WGS) entry which is preliminary data.</text>
</comment>
<name>A0A0L0MWQ8_TOLOC</name>
<keyword evidence="2" id="KW-1185">Reference proteome</keyword>
<dbReference type="EMBL" id="LFRF01000069">
    <property type="protein sequence ID" value="KND86216.1"/>
    <property type="molecule type" value="Genomic_DNA"/>
</dbReference>
<organism evidence="1 2">
    <name type="scientific">Tolypocladium ophioglossoides (strain CBS 100239)</name>
    <name type="common">Snaketongue truffleclub</name>
    <name type="synonym">Elaphocordyceps ophioglossoides</name>
    <dbReference type="NCBI Taxonomy" id="1163406"/>
    <lineage>
        <taxon>Eukaryota</taxon>
        <taxon>Fungi</taxon>
        <taxon>Dikarya</taxon>
        <taxon>Ascomycota</taxon>
        <taxon>Pezizomycotina</taxon>
        <taxon>Sordariomycetes</taxon>
        <taxon>Hypocreomycetidae</taxon>
        <taxon>Hypocreales</taxon>
        <taxon>Ophiocordycipitaceae</taxon>
        <taxon>Tolypocladium</taxon>
    </lineage>
</organism>
<reference evidence="1 2" key="1">
    <citation type="journal article" date="2015" name="BMC Genomics">
        <title>The genome of the truffle-parasite Tolypocladium ophioglossoides and the evolution of antifungal peptaibiotics.</title>
        <authorList>
            <person name="Quandt C.A."/>
            <person name="Bushley K.E."/>
            <person name="Spatafora J.W."/>
        </authorList>
    </citation>
    <scope>NUCLEOTIDE SEQUENCE [LARGE SCALE GENOMIC DNA]</scope>
    <source>
        <strain evidence="1 2">CBS 100239</strain>
    </source>
</reference>
<sequence>MVLWHLQSLQPTLGSTLLASKYSRTCAATLHVSHDCPDLTADAACFCELLARDDKPWRRLLASTPYKGGRHATVSATFE</sequence>